<dbReference type="SUPFAM" id="SSF53474">
    <property type="entry name" value="alpha/beta-Hydrolases"/>
    <property type="match status" value="1"/>
</dbReference>
<dbReference type="Pfam" id="PF00550">
    <property type="entry name" value="PP-binding"/>
    <property type="match status" value="1"/>
</dbReference>
<organism evidence="8 9">
    <name type="scientific">Seiridium cardinale</name>
    <dbReference type="NCBI Taxonomy" id="138064"/>
    <lineage>
        <taxon>Eukaryota</taxon>
        <taxon>Fungi</taxon>
        <taxon>Dikarya</taxon>
        <taxon>Ascomycota</taxon>
        <taxon>Pezizomycotina</taxon>
        <taxon>Sordariomycetes</taxon>
        <taxon>Xylariomycetidae</taxon>
        <taxon>Amphisphaeriales</taxon>
        <taxon>Sporocadaceae</taxon>
        <taxon>Seiridium</taxon>
    </lineage>
</organism>
<dbReference type="InterPro" id="IPR029058">
    <property type="entry name" value="AB_hydrolase_fold"/>
</dbReference>
<dbReference type="SUPFAM" id="SSF47336">
    <property type="entry name" value="ACP-like"/>
    <property type="match status" value="1"/>
</dbReference>
<dbReference type="InterPro" id="IPR042104">
    <property type="entry name" value="PKS_dehydratase_sf"/>
</dbReference>
<evidence type="ECO:0000313" key="9">
    <source>
        <dbReference type="Proteomes" id="UP001465668"/>
    </source>
</evidence>
<dbReference type="PROSITE" id="PS52019">
    <property type="entry name" value="PKS_MFAS_DH"/>
    <property type="match status" value="1"/>
</dbReference>
<comment type="caution">
    <text evidence="8">The sequence shown here is derived from an EMBL/GenBank/DDBJ whole genome shotgun (WGS) entry which is preliminary data.</text>
</comment>
<evidence type="ECO:0000313" key="8">
    <source>
        <dbReference type="EMBL" id="KAK9780019.1"/>
    </source>
</evidence>
<feature type="domain" description="Carrier" evidence="6">
    <location>
        <begin position="251"/>
        <end position="326"/>
    </location>
</feature>
<reference evidence="8 9" key="1">
    <citation type="submission" date="2024-02" db="EMBL/GenBank/DDBJ databases">
        <title>First draft genome assembly of two strains of Seiridium cardinale.</title>
        <authorList>
            <person name="Emiliani G."/>
            <person name="Scali E."/>
        </authorList>
    </citation>
    <scope>NUCLEOTIDE SEQUENCE [LARGE SCALE GENOMIC DNA]</scope>
    <source>
        <strain evidence="8 9">BM-138-000479</strain>
    </source>
</reference>
<feature type="domain" description="PKS/mFAS DH" evidence="7">
    <location>
        <begin position="1"/>
        <end position="184"/>
    </location>
</feature>
<evidence type="ECO:0008006" key="10">
    <source>
        <dbReference type="Google" id="ProtNLM"/>
    </source>
</evidence>
<dbReference type="Pfam" id="PF20434">
    <property type="entry name" value="BD-FAE"/>
    <property type="match status" value="1"/>
</dbReference>
<protein>
    <recommendedName>
        <fullName evidence="10">S-adenosyl-L-methionine-dependent N-methyltransferase</fullName>
    </recommendedName>
</protein>
<dbReference type="Pfam" id="PF18558">
    <property type="entry name" value="HTH_51"/>
    <property type="match status" value="1"/>
</dbReference>
<dbReference type="Gene3D" id="3.40.50.1820">
    <property type="entry name" value="alpha/beta hydrolase"/>
    <property type="match status" value="1"/>
</dbReference>
<dbReference type="InterPro" id="IPR049900">
    <property type="entry name" value="PKS_mFAS_DH"/>
</dbReference>
<dbReference type="InterPro" id="IPR036736">
    <property type="entry name" value="ACP-like_sf"/>
</dbReference>
<proteinExistence type="predicted"/>
<dbReference type="InterPro" id="IPR049492">
    <property type="entry name" value="BD-FAE-like_dom"/>
</dbReference>
<dbReference type="Gene3D" id="3.40.50.150">
    <property type="entry name" value="Vaccinia Virus protein VP39"/>
    <property type="match status" value="1"/>
</dbReference>
<evidence type="ECO:0000256" key="4">
    <source>
        <dbReference type="SAM" id="MobiDB-lite"/>
    </source>
</evidence>
<evidence type="ECO:0000256" key="2">
    <source>
        <dbReference type="ARBA" id="ARBA00022801"/>
    </source>
</evidence>
<gene>
    <name evidence="8" type="ORF">SCAR479_03143</name>
</gene>
<dbReference type="InterPro" id="IPR029063">
    <property type="entry name" value="SAM-dependent_MTases_sf"/>
</dbReference>
<dbReference type="InterPro" id="IPR050300">
    <property type="entry name" value="GDXG_lipolytic_enzyme"/>
</dbReference>
<name>A0ABR2Y1W4_9PEZI</name>
<keyword evidence="2" id="KW-0378">Hydrolase</keyword>
<dbReference type="InterPro" id="IPR041068">
    <property type="entry name" value="HTH_51"/>
</dbReference>
<feature type="region of interest" description="Disordered" evidence="4">
    <location>
        <begin position="197"/>
        <end position="236"/>
    </location>
</feature>
<feature type="region of interest" description="C-terminal hotdog fold" evidence="3">
    <location>
        <begin position="31"/>
        <end position="184"/>
    </location>
</feature>
<feature type="region of interest" description="N-terminal hotdog fold" evidence="3">
    <location>
        <begin position="1"/>
        <end position="13"/>
    </location>
</feature>
<dbReference type="InterPro" id="IPR009081">
    <property type="entry name" value="PP-bd_ACP"/>
</dbReference>
<evidence type="ECO:0000259" key="6">
    <source>
        <dbReference type="PROSITE" id="PS50075"/>
    </source>
</evidence>
<sequence>MLLIKVAVTFVTFTRGTCALADPQTVHDNLVSLLSPASDVVLPTYIVAVKPAQVDDLQIVLEENEAVAKVEIPQNQPHRCESTTWRKCDAVVLDTCIHIGGLIINTIDAISNDEVAVMVGLNRSVISPSFTMDSGTKWSVYATCEFSDNQNQVFGDIFVFSQEDYLVAMFSGCRMSRVPIVKLEKALDSALSTSRRAKIEAGPDQPPPMSHSSTRISSTHEINTPSSQAQQSNELPQHRVDAVEALRQLISDSTMIDKADVSEKVSGTPRDDIQSNTMLADLGVDSLSLMDLKQELEEKFPVMLDVQMAATVQEIMAALGLDPVKQLSLANVPPQAQQPPTKQGDLLKSLFQINPFHVMEQLGLKFDEAASENGILGYWNNVAPLQDEITVAHIVEAFASFGVDFKVLESGQLVSNFSYLSPKYDKLVRRCWEFLQKQDIISISEEMLDVGQRKSPRVLRGSKSINPKPAAELLRDFHSQFPAYTHETKLMELTGPKLADCLSGSVDSVSLMFGSAQSSQIMENYYSCSPLTKSRAVDRPVRILEVGAGTVSRLSTHSPKSKSKFQHQFPWIKYSTLNLEVDVGSEFLGRFDVAVATNVVHATRDRTAACRRIRETLTPAGGLFILAETTTKINWCDICFGLLDGWWFSDGPIGPLQTAHEWAESLQEAGFASVGYSRGSTADVNTVQLVVGSNADWPATFAATTAPRHMSDLDTSARLEPKGKPRAGGYHLETMVYKEAEGVPIHADVYYPQSTPSSRMPIALMIHGGGYVTLSRRAVRPEQTRYLLKRGLLPVSIDYRLCPEVNIIDGPMTDVRDAYRWSRDILPGIASNAGVLVDRSSIVAIGWSTGGQLAMSLGWTAEYAGLPPPSAVLSFYAPVDFESRERPGKRIPNLDEPSPERIAFISPLAHLRLGTYNVPTFIIHGTNDEVAPFAAAKHFAESFERNGKKGIQCGFLPLQDTGHLFDLRLAEGSGGWEAMVAPGSRL</sequence>
<feature type="signal peptide" evidence="5">
    <location>
        <begin position="1"/>
        <end position="19"/>
    </location>
</feature>
<dbReference type="Proteomes" id="UP001465668">
    <property type="component" value="Unassembled WGS sequence"/>
</dbReference>
<dbReference type="PROSITE" id="PS50075">
    <property type="entry name" value="CARRIER"/>
    <property type="match status" value="1"/>
</dbReference>
<keyword evidence="1" id="KW-0808">Transferase</keyword>
<evidence type="ECO:0000256" key="3">
    <source>
        <dbReference type="PROSITE-ProRule" id="PRU01363"/>
    </source>
</evidence>
<dbReference type="Gene3D" id="1.10.1200.10">
    <property type="entry name" value="ACP-like"/>
    <property type="match status" value="1"/>
</dbReference>
<accession>A0ABR2Y1W4</accession>
<feature type="compositionally biased region" description="Polar residues" evidence="4">
    <location>
        <begin position="210"/>
        <end position="235"/>
    </location>
</feature>
<dbReference type="PANTHER" id="PTHR48081">
    <property type="entry name" value="AB HYDROLASE SUPERFAMILY PROTEIN C4A8.06C"/>
    <property type="match status" value="1"/>
</dbReference>
<keyword evidence="5" id="KW-0732">Signal</keyword>
<dbReference type="EMBL" id="JARVKM010000008">
    <property type="protein sequence ID" value="KAK9780019.1"/>
    <property type="molecule type" value="Genomic_DNA"/>
</dbReference>
<comment type="caution">
    <text evidence="3">Lacks conserved residue(s) required for the propagation of feature annotation.</text>
</comment>
<evidence type="ECO:0000256" key="1">
    <source>
        <dbReference type="ARBA" id="ARBA00022679"/>
    </source>
</evidence>
<dbReference type="SUPFAM" id="SSF53335">
    <property type="entry name" value="S-adenosyl-L-methionine-dependent methyltransferases"/>
    <property type="match status" value="1"/>
</dbReference>
<evidence type="ECO:0000259" key="7">
    <source>
        <dbReference type="PROSITE" id="PS52019"/>
    </source>
</evidence>
<dbReference type="Gene3D" id="3.10.129.110">
    <property type="entry name" value="Polyketide synthase dehydratase"/>
    <property type="match status" value="1"/>
</dbReference>
<keyword evidence="9" id="KW-1185">Reference proteome</keyword>
<evidence type="ECO:0000256" key="5">
    <source>
        <dbReference type="SAM" id="SignalP"/>
    </source>
</evidence>
<feature type="chain" id="PRO_5045640574" description="S-adenosyl-L-methionine-dependent N-methyltransferase" evidence="5">
    <location>
        <begin position="20"/>
        <end position="986"/>
    </location>
</feature>